<evidence type="ECO:0000313" key="2">
    <source>
        <dbReference type="EMBL" id="MDQ0270908.1"/>
    </source>
</evidence>
<feature type="compositionally biased region" description="Polar residues" evidence="1">
    <location>
        <begin position="34"/>
        <end position="50"/>
    </location>
</feature>
<dbReference type="Gene3D" id="2.150.10.10">
    <property type="entry name" value="Serralysin-like metalloprotease, C-terminal"/>
    <property type="match status" value="1"/>
</dbReference>
<dbReference type="EMBL" id="JAUSUB010000011">
    <property type="protein sequence ID" value="MDQ0270908.1"/>
    <property type="molecule type" value="Genomic_DNA"/>
</dbReference>
<gene>
    <name evidence="2" type="ORF">J2S17_002794</name>
</gene>
<name>A0ABU0AI29_9BACI</name>
<dbReference type="SUPFAM" id="SSF101967">
    <property type="entry name" value="Adhesin YadA, collagen-binding domain"/>
    <property type="match status" value="1"/>
</dbReference>
<reference evidence="2 3" key="1">
    <citation type="submission" date="2023-07" db="EMBL/GenBank/DDBJ databases">
        <title>Genomic Encyclopedia of Type Strains, Phase IV (KMG-IV): sequencing the most valuable type-strain genomes for metagenomic binning, comparative biology and taxonomic classification.</title>
        <authorList>
            <person name="Goeker M."/>
        </authorList>
    </citation>
    <scope>NUCLEOTIDE SEQUENCE [LARGE SCALE GENOMIC DNA]</scope>
    <source>
        <strain evidence="2 3">DSM 23494</strain>
    </source>
</reference>
<dbReference type="InterPro" id="IPR011049">
    <property type="entry name" value="Serralysin-like_metalloprot_C"/>
</dbReference>
<proteinExistence type="predicted"/>
<comment type="caution">
    <text evidence="2">The sequence shown here is derived from an EMBL/GenBank/DDBJ whole genome shotgun (WGS) entry which is preliminary data.</text>
</comment>
<organism evidence="2 3">
    <name type="scientific">Cytobacillus purgationiresistens</name>
    <dbReference type="NCBI Taxonomy" id="863449"/>
    <lineage>
        <taxon>Bacteria</taxon>
        <taxon>Bacillati</taxon>
        <taxon>Bacillota</taxon>
        <taxon>Bacilli</taxon>
        <taxon>Bacillales</taxon>
        <taxon>Bacillaceae</taxon>
        <taxon>Cytobacillus</taxon>
    </lineage>
</organism>
<dbReference type="Proteomes" id="UP001238088">
    <property type="component" value="Unassembled WGS sequence"/>
</dbReference>
<dbReference type="RefSeq" id="WP_307475706.1">
    <property type="nucleotide sequence ID" value="NZ_JAUSUB010000011.1"/>
</dbReference>
<evidence type="ECO:0000313" key="3">
    <source>
        <dbReference type="Proteomes" id="UP001238088"/>
    </source>
</evidence>
<protein>
    <submittedName>
        <fullName evidence="2">Uncharacterized protein</fullName>
    </submittedName>
</protein>
<accession>A0ABU0AI29</accession>
<keyword evidence="3" id="KW-1185">Reference proteome</keyword>
<evidence type="ECO:0000256" key="1">
    <source>
        <dbReference type="SAM" id="MobiDB-lite"/>
    </source>
</evidence>
<feature type="region of interest" description="Disordered" evidence="1">
    <location>
        <begin position="1"/>
        <end position="64"/>
    </location>
</feature>
<sequence length="99" mass="10268">MPECNRNAPGNCSEVEGSNTTASGAASHAEGINTVASGISSHAEESTTSAVGEASHAEGYNNQSMAALPMQKDFQPLQTMKVPISWGCMDRPCTPTHGM</sequence>